<evidence type="ECO:0000313" key="2">
    <source>
        <dbReference type="Proteomes" id="UP001149140"/>
    </source>
</evidence>
<proteinExistence type="predicted"/>
<reference evidence="1" key="1">
    <citation type="submission" date="2022-10" db="EMBL/GenBank/DDBJ databases">
        <title>The WGS of Solirubrobacter ginsenosidimutans DSM 21036.</title>
        <authorList>
            <person name="Jiang Z."/>
        </authorList>
    </citation>
    <scope>NUCLEOTIDE SEQUENCE</scope>
    <source>
        <strain evidence="1">DSM 21036</strain>
    </source>
</reference>
<accession>A0A9X3MY94</accession>
<dbReference type="RefSeq" id="WP_270042601.1">
    <property type="nucleotide sequence ID" value="NZ_JAPDOD010000024.1"/>
</dbReference>
<gene>
    <name evidence="1" type="ORF">OM076_23990</name>
</gene>
<dbReference type="AlphaFoldDB" id="A0A9X3MY94"/>
<sequence>MKLLYKPFGLILGILAGLVGKRAFDFAWTKLDNAEPPKGTTEVAPWGKVLGAAALQGVIFKVTRVAIDRYGAIGWRYLTGTWPGEKRPKPDDE</sequence>
<dbReference type="InterPro" id="IPR025329">
    <property type="entry name" value="DUF4235"/>
</dbReference>
<dbReference type="Pfam" id="PF14019">
    <property type="entry name" value="DUF4235"/>
    <property type="match status" value="1"/>
</dbReference>
<dbReference type="EMBL" id="JAPDOD010000024">
    <property type="protein sequence ID" value="MDA0163357.1"/>
    <property type="molecule type" value="Genomic_DNA"/>
</dbReference>
<dbReference type="Proteomes" id="UP001149140">
    <property type="component" value="Unassembled WGS sequence"/>
</dbReference>
<protein>
    <submittedName>
        <fullName evidence="1">DUF4235 domain-containing protein</fullName>
    </submittedName>
</protein>
<keyword evidence="2" id="KW-1185">Reference proteome</keyword>
<name>A0A9X3MY94_9ACTN</name>
<organism evidence="1 2">
    <name type="scientific">Solirubrobacter ginsenosidimutans</name>
    <dbReference type="NCBI Taxonomy" id="490573"/>
    <lineage>
        <taxon>Bacteria</taxon>
        <taxon>Bacillati</taxon>
        <taxon>Actinomycetota</taxon>
        <taxon>Thermoleophilia</taxon>
        <taxon>Solirubrobacterales</taxon>
        <taxon>Solirubrobacteraceae</taxon>
        <taxon>Solirubrobacter</taxon>
    </lineage>
</organism>
<evidence type="ECO:0000313" key="1">
    <source>
        <dbReference type="EMBL" id="MDA0163357.1"/>
    </source>
</evidence>
<comment type="caution">
    <text evidence="1">The sequence shown here is derived from an EMBL/GenBank/DDBJ whole genome shotgun (WGS) entry which is preliminary data.</text>
</comment>